<reference evidence="2 3" key="1">
    <citation type="submission" date="2020-10" db="EMBL/GenBank/DDBJ databases">
        <title>Sequencing the genomes of 1000 actinobacteria strains.</title>
        <authorList>
            <person name="Klenk H.-P."/>
        </authorList>
    </citation>
    <scope>NUCLEOTIDE SEQUENCE [LARGE SCALE GENOMIC DNA]</scope>
    <source>
        <strain evidence="2 3">DSM 46744</strain>
    </source>
</reference>
<dbReference type="InterPro" id="IPR013087">
    <property type="entry name" value="Znf_C2H2_type"/>
</dbReference>
<dbReference type="PROSITE" id="PS00028">
    <property type="entry name" value="ZINC_FINGER_C2H2_1"/>
    <property type="match status" value="1"/>
</dbReference>
<feature type="domain" description="C2H2-type" evidence="1">
    <location>
        <begin position="39"/>
        <end position="60"/>
    </location>
</feature>
<sequence length="62" mass="7176">MSTTVRRAWRRMRRAYLHACARDDAAGRGVQVPSGVWVCDRCEEALLELASFREHLRLVHPI</sequence>
<evidence type="ECO:0000313" key="2">
    <source>
        <dbReference type="EMBL" id="MBE1531752.1"/>
    </source>
</evidence>
<name>A0ABR9JMG8_9ACTN</name>
<proteinExistence type="predicted"/>
<evidence type="ECO:0000259" key="1">
    <source>
        <dbReference type="PROSITE" id="PS00028"/>
    </source>
</evidence>
<keyword evidence="2" id="KW-0689">Ribosomal protein</keyword>
<keyword evidence="3" id="KW-1185">Reference proteome</keyword>
<accession>A0ABR9JMG8</accession>
<comment type="caution">
    <text evidence="2">The sequence shown here is derived from an EMBL/GenBank/DDBJ whole genome shotgun (WGS) entry which is preliminary data.</text>
</comment>
<organism evidence="2 3">
    <name type="scientific">Actinomadura algeriensis</name>
    <dbReference type="NCBI Taxonomy" id="1679523"/>
    <lineage>
        <taxon>Bacteria</taxon>
        <taxon>Bacillati</taxon>
        <taxon>Actinomycetota</taxon>
        <taxon>Actinomycetes</taxon>
        <taxon>Streptosporangiales</taxon>
        <taxon>Thermomonosporaceae</taxon>
        <taxon>Actinomadura</taxon>
    </lineage>
</organism>
<evidence type="ECO:0000313" key="3">
    <source>
        <dbReference type="Proteomes" id="UP000627838"/>
    </source>
</evidence>
<dbReference type="EMBL" id="JADBDZ010000001">
    <property type="protein sequence ID" value="MBE1531752.1"/>
    <property type="molecule type" value="Genomic_DNA"/>
</dbReference>
<dbReference type="Proteomes" id="UP000627838">
    <property type="component" value="Unassembled WGS sequence"/>
</dbReference>
<gene>
    <name evidence="2" type="ORF">H4W34_001585</name>
</gene>
<dbReference type="RefSeq" id="WP_192758561.1">
    <property type="nucleotide sequence ID" value="NZ_JADBDZ010000001.1"/>
</dbReference>
<protein>
    <submittedName>
        <fullName evidence="2">Ribosomal protein L37AE/L43A</fullName>
    </submittedName>
</protein>
<keyword evidence="2" id="KW-0687">Ribonucleoprotein</keyword>
<dbReference type="GO" id="GO:0005840">
    <property type="term" value="C:ribosome"/>
    <property type="evidence" value="ECO:0007669"/>
    <property type="project" value="UniProtKB-KW"/>
</dbReference>